<keyword evidence="5" id="KW-1185">Reference proteome</keyword>
<organism evidence="4 5">
    <name type="scientific">Cichlidogyrus casuarinus</name>
    <dbReference type="NCBI Taxonomy" id="1844966"/>
    <lineage>
        <taxon>Eukaryota</taxon>
        <taxon>Metazoa</taxon>
        <taxon>Spiralia</taxon>
        <taxon>Lophotrochozoa</taxon>
        <taxon>Platyhelminthes</taxon>
        <taxon>Monogenea</taxon>
        <taxon>Monopisthocotylea</taxon>
        <taxon>Dactylogyridea</taxon>
        <taxon>Ancyrocephalidae</taxon>
        <taxon>Cichlidogyrus</taxon>
    </lineage>
</organism>
<evidence type="ECO:0000313" key="5">
    <source>
        <dbReference type="Proteomes" id="UP001626550"/>
    </source>
</evidence>
<dbReference type="EMBL" id="JBJKFK010000574">
    <property type="protein sequence ID" value="KAL3316252.1"/>
    <property type="molecule type" value="Genomic_DNA"/>
</dbReference>
<feature type="compositionally biased region" description="Low complexity" evidence="2">
    <location>
        <begin position="185"/>
        <end position="194"/>
    </location>
</feature>
<dbReference type="Gene3D" id="2.30.29.30">
    <property type="entry name" value="Pleckstrin-homology domain (PH domain)/Phosphotyrosine-binding domain (PTB)"/>
    <property type="match status" value="1"/>
</dbReference>
<feature type="compositionally biased region" description="Polar residues" evidence="2">
    <location>
        <begin position="242"/>
        <end position="252"/>
    </location>
</feature>
<comment type="similarity">
    <text evidence="1">Belongs to the NECAP family.</text>
</comment>
<dbReference type="Proteomes" id="UP001626550">
    <property type="component" value="Unassembled WGS sequence"/>
</dbReference>
<dbReference type="InterPro" id="IPR011993">
    <property type="entry name" value="PH-like_dom_sf"/>
</dbReference>
<dbReference type="CDD" id="cd13228">
    <property type="entry name" value="PHear_NECAP"/>
    <property type="match status" value="1"/>
</dbReference>
<evidence type="ECO:0000313" key="4">
    <source>
        <dbReference type="EMBL" id="KAL3316252.1"/>
    </source>
</evidence>
<protein>
    <submittedName>
        <fullName evidence="4">Adaptin ear-binding coat-associated protein 2</fullName>
    </submittedName>
</protein>
<proteinExistence type="inferred from homology"/>
<dbReference type="AlphaFoldDB" id="A0ABD2QAI7"/>
<name>A0ABD2QAI7_9PLAT</name>
<dbReference type="SUPFAM" id="SSF50729">
    <property type="entry name" value="PH domain-like"/>
    <property type="match status" value="1"/>
</dbReference>
<reference evidence="4 5" key="1">
    <citation type="submission" date="2024-11" db="EMBL/GenBank/DDBJ databases">
        <title>Adaptive evolution of stress response genes in parasites aligns with host niche diversity.</title>
        <authorList>
            <person name="Hahn C."/>
            <person name="Resl P."/>
        </authorList>
    </citation>
    <scope>NUCLEOTIDE SEQUENCE [LARGE SCALE GENOMIC DNA]</scope>
    <source>
        <strain evidence="4">EGGRZ-B1_66</strain>
        <tissue evidence="4">Body</tissue>
    </source>
</reference>
<feature type="region of interest" description="Disordered" evidence="2">
    <location>
        <begin position="165"/>
        <end position="253"/>
    </location>
</feature>
<gene>
    <name evidence="4" type="primary">NECAP2</name>
    <name evidence="4" type="ORF">Ciccas_005106</name>
</gene>
<dbReference type="Pfam" id="PF07933">
    <property type="entry name" value="DUF1681"/>
    <property type="match status" value="1"/>
</dbReference>
<accession>A0ABD2QAI7</accession>
<evidence type="ECO:0000256" key="1">
    <source>
        <dbReference type="ARBA" id="ARBA00007736"/>
    </source>
</evidence>
<dbReference type="PANTHER" id="PTHR12847:SF9">
    <property type="entry name" value="NECAP-LIKE PROTEIN CG9132"/>
    <property type="match status" value="1"/>
</dbReference>
<sequence>MSDDVTSVLCVKKEIFVYLLPPVQSTTRGFRAADWGLENPKWTMRGRVVTKEKSKLIIRLEDQTSGTLFAECPVDAYPGVAIEQVNDSSRYFVIRLMSEQGQTKFVGIGFAHREDSFDFLLTIRDHFERLKHEISAEEALRQLREAPKLDMGLKEGQTMRIQLKTKKNPQDDDELLTPSHRPQISLGPSLGSGLLPPPPPGVVSRSRGSTQTAVPAVQQPKLGQQAPGTSLLSFDCDPEPSVPSQRPQTVPTSLVGLDFDPFSSAQTADFASWEKF</sequence>
<evidence type="ECO:0000259" key="3">
    <source>
        <dbReference type="Pfam" id="PF07933"/>
    </source>
</evidence>
<dbReference type="PANTHER" id="PTHR12847">
    <property type="entry name" value="ATP-BINDING CASSETTE ABC TRANSPORTER-RELATED"/>
    <property type="match status" value="1"/>
</dbReference>
<comment type="caution">
    <text evidence="4">The sequence shown here is derived from an EMBL/GenBank/DDBJ whole genome shotgun (WGS) entry which is preliminary data.</text>
</comment>
<feature type="domain" description="NECAP PHear" evidence="3">
    <location>
        <begin position="6"/>
        <end position="164"/>
    </location>
</feature>
<evidence type="ECO:0000256" key="2">
    <source>
        <dbReference type="SAM" id="MobiDB-lite"/>
    </source>
</evidence>
<dbReference type="InterPro" id="IPR012466">
    <property type="entry name" value="NECAP_PHear"/>
</dbReference>